<dbReference type="GO" id="GO:0009279">
    <property type="term" value="C:cell outer membrane"/>
    <property type="evidence" value="ECO:0007669"/>
    <property type="project" value="UniProtKB-SubCell"/>
</dbReference>
<feature type="domain" description="TonB-dependent receptor-like beta-barrel" evidence="11">
    <location>
        <begin position="190"/>
        <end position="652"/>
    </location>
</feature>
<dbReference type="InterPro" id="IPR037066">
    <property type="entry name" value="Plug_dom_sf"/>
</dbReference>
<dbReference type="RefSeq" id="WP_098736636.1">
    <property type="nucleotide sequence ID" value="NZ_PDKW01000040.1"/>
</dbReference>
<dbReference type="Gene3D" id="2.40.170.20">
    <property type="entry name" value="TonB-dependent receptor, beta-barrel domain"/>
    <property type="match status" value="1"/>
</dbReference>
<dbReference type="Proteomes" id="UP000225379">
    <property type="component" value="Unassembled WGS sequence"/>
</dbReference>
<evidence type="ECO:0000313" key="13">
    <source>
        <dbReference type="EMBL" id="PGH57185.1"/>
    </source>
</evidence>
<keyword evidence="3 8" id="KW-1134">Transmembrane beta strand</keyword>
<dbReference type="EMBL" id="PDKW01000040">
    <property type="protein sequence ID" value="PGH57185.1"/>
    <property type="molecule type" value="Genomic_DNA"/>
</dbReference>
<evidence type="ECO:0000256" key="2">
    <source>
        <dbReference type="ARBA" id="ARBA00022448"/>
    </source>
</evidence>
<dbReference type="InterPro" id="IPR012910">
    <property type="entry name" value="Plug_dom"/>
</dbReference>
<dbReference type="PROSITE" id="PS52016">
    <property type="entry name" value="TONB_DEPENDENT_REC_3"/>
    <property type="match status" value="1"/>
</dbReference>
<gene>
    <name evidence="13" type="ORF">CRT60_11980</name>
</gene>
<organism evidence="13 14">
    <name type="scientific">Azospirillum palustre</name>
    <dbReference type="NCBI Taxonomy" id="2044885"/>
    <lineage>
        <taxon>Bacteria</taxon>
        <taxon>Pseudomonadati</taxon>
        <taxon>Pseudomonadota</taxon>
        <taxon>Alphaproteobacteria</taxon>
        <taxon>Rhodospirillales</taxon>
        <taxon>Azospirillaceae</taxon>
        <taxon>Azospirillum</taxon>
    </lineage>
</organism>
<keyword evidence="6 8" id="KW-0472">Membrane</keyword>
<evidence type="ECO:0000259" key="12">
    <source>
        <dbReference type="Pfam" id="PF07715"/>
    </source>
</evidence>
<comment type="similarity">
    <text evidence="8 9">Belongs to the TonB-dependent receptor family.</text>
</comment>
<keyword evidence="14" id="KW-1185">Reference proteome</keyword>
<evidence type="ECO:0000256" key="5">
    <source>
        <dbReference type="ARBA" id="ARBA00023077"/>
    </source>
</evidence>
<evidence type="ECO:0000256" key="6">
    <source>
        <dbReference type="ARBA" id="ARBA00023136"/>
    </source>
</evidence>
<dbReference type="Pfam" id="PF07715">
    <property type="entry name" value="Plug"/>
    <property type="match status" value="1"/>
</dbReference>
<evidence type="ECO:0000256" key="10">
    <source>
        <dbReference type="SAM" id="SignalP"/>
    </source>
</evidence>
<keyword evidence="10" id="KW-0732">Signal</keyword>
<dbReference type="AlphaFoldDB" id="A0A2B8BH21"/>
<name>A0A2B8BH21_9PROT</name>
<evidence type="ECO:0000256" key="3">
    <source>
        <dbReference type="ARBA" id="ARBA00022452"/>
    </source>
</evidence>
<evidence type="ECO:0000259" key="11">
    <source>
        <dbReference type="Pfam" id="PF00593"/>
    </source>
</evidence>
<keyword evidence="4 8" id="KW-0812">Transmembrane</keyword>
<feature type="domain" description="TonB-dependent receptor plug" evidence="12">
    <location>
        <begin position="62"/>
        <end position="171"/>
    </location>
</feature>
<keyword evidence="5 9" id="KW-0798">TonB box</keyword>
<evidence type="ECO:0000313" key="14">
    <source>
        <dbReference type="Proteomes" id="UP000225379"/>
    </source>
</evidence>
<comment type="caution">
    <text evidence="13">The sequence shown here is derived from an EMBL/GenBank/DDBJ whole genome shotgun (WGS) entry which is preliminary data.</text>
</comment>
<dbReference type="InterPro" id="IPR036942">
    <property type="entry name" value="Beta-barrel_TonB_sf"/>
</dbReference>
<feature type="chain" id="PRO_5013287580" evidence="10">
    <location>
        <begin position="29"/>
        <end position="690"/>
    </location>
</feature>
<feature type="signal peptide" evidence="10">
    <location>
        <begin position="1"/>
        <end position="28"/>
    </location>
</feature>
<keyword evidence="7 8" id="KW-0998">Cell outer membrane</keyword>
<dbReference type="OrthoDB" id="9760620at2"/>
<dbReference type="GO" id="GO:0044718">
    <property type="term" value="P:siderophore transmembrane transport"/>
    <property type="evidence" value="ECO:0007669"/>
    <property type="project" value="TreeGrafter"/>
</dbReference>
<accession>A0A2B8BH21</accession>
<dbReference type="GO" id="GO:0015344">
    <property type="term" value="F:siderophore uptake transmembrane transporter activity"/>
    <property type="evidence" value="ECO:0007669"/>
    <property type="project" value="TreeGrafter"/>
</dbReference>
<dbReference type="CDD" id="cd01347">
    <property type="entry name" value="ligand_gated_channel"/>
    <property type="match status" value="1"/>
</dbReference>
<dbReference type="PANTHER" id="PTHR30069:SF28">
    <property type="entry name" value="TONB-DEPENDENT RECEPTOR YNCD-RELATED"/>
    <property type="match status" value="1"/>
</dbReference>
<dbReference type="Gene3D" id="2.170.130.10">
    <property type="entry name" value="TonB-dependent receptor, plug domain"/>
    <property type="match status" value="1"/>
</dbReference>
<evidence type="ECO:0000256" key="8">
    <source>
        <dbReference type="PROSITE-ProRule" id="PRU01360"/>
    </source>
</evidence>
<keyword evidence="2 8" id="KW-0813">Transport</keyword>
<proteinExistence type="inferred from homology"/>
<dbReference type="Pfam" id="PF00593">
    <property type="entry name" value="TonB_dep_Rec_b-barrel"/>
    <property type="match status" value="1"/>
</dbReference>
<dbReference type="PANTHER" id="PTHR30069">
    <property type="entry name" value="TONB-DEPENDENT OUTER MEMBRANE RECEPTOR"/>
    <property type="match status" value="1"/>
</dbReference>
<protein>
    <submittedName>
        <fullName evidence="13">TonB-dependent receptor</fullName>
    </submittedName>
</protein>
<dbReference type="InterPro" id="IPR000531">
    <property type="entry name" value="Beta-barrel_TonB"/>
</dbReference>
<evidence type="ECO:0000256" key="1">
    <source>
        <dbReference type="ARBA" id="ARBA00004571"/>
    </source>
</evidence>
<evidence type="ECO:0000256" key="9">
    <source>
        <dbReference type="RuleBase" id="RU003357"/>
    </source>
</evidence>
<dbReference type="SUPFAM" id="SSF56935">
    <property type="entry name" value="Porins"/>
    <property type="match status" value="1"/>
</dbReference>
<sequence>MSRPCPRRTCRPALLTALMVSAAPAAFAQDAVSPTLLPQVTVTGNSAGSLTVPTTEDADQRIRQTPGAVELVPDTAFKNGTANTIRDVLGWVPGVVTQPKSNIDNRVSIRGSGLTRNYGNRGVNLFMDGIPINTSDGLFDVFEIDPSAYRYVEVYKGANALRYGGNALGGAVNFVTPTGRDALPFDGRIDTGSFGFLKGQSSTGGASGAFDYFANLSVQREDGYRDHSEGHMGRGSVNLGYRLSPDVETRFYLNANSWRQRLPGELTKSEALNAPKSADPEFVRQDQQRNIDSIRIANKTTLRFDTTEVEFGVFNHRRHVDHPIYRYLDYTVNDYGGFVSATDDRTVGGFRNRLTVGANALNGTMDYKEFNNLSGAVKGALAFSTRDKAENYSAYAENSFYVLPDVALIAGVQFLHAVRDRTDRFLTDGDQSGRRTYDLWSPKVGILWDVDPDWQVFGNISRSAEVPTFDSNSFATPASSNLNAQTATTYEIGTRGRRADVTWDLALYRSELRNELQCVTTSPYSTCTVRNADKTVHQGVELGFGVAVLKALAAREDRTWLNLTYSYNDFFFDGATYHGNSLPGVPPHSARAELLYKHPSGFYAGPSVDWMPKSFYADNANTLKVDPYGLMNAKIGFDQGSGLSGYLEGRNLLDKRYISSTITAETASAGSALFNPGYGRAVYAGLRFAW</sequence>
<keyword evidence="13" id="KW-0675">Receptor</keyword>
<reference evidence="14" key="1">
    <citation type="submission" date="2017-10" db="EMBL/GenBank/DDBJ databases">
        <authorList>
            <person name="Kravchenko I.K."/>
            <person name="Grouzdev D.S."/>
        </authorList>
    </citation>
    <scope>NUCLEOTIDE SEQUENCE [LARGE SCALE GENOMIC DNA]</scope>
    <source>
        <strain evidence="14">B2</strain>
    </source>
</reference>
<evidence type="ECO:0000256" key="7">
    <source>
        <dbReference type="ARBA" id="ARBA00023237"/>
    </source>
</evidence>
<dbReference type="InterPro" id="IPR039426">
    <property type="entry name" value="TonB-dep_rcpt-like"/>
</dbReference>
<evidence type="ECO:0000256" key="4">
    <source>
        <dbReference type="ARBA" id="ARBA00022692"/>
    </source>
</evidence>
<comment type="subcellular location">
    <subcellularLocation>
        <location evidence="1 8">Cell outer membrane</location>
        <topology evidence="1 8">Multi-pass membrane protein</topology>
    </subcellularLocation>
</comment>